<dbReference type="EC" id="2.3.1.-" evidence="4"/>
<dbReference type="CDD" id="cd04301">
    <property type="entry name" value="NAT_SF"/>
    <property type="match status" value="1"/>
</dbReference>
<feature type="domain" description="N-acetyltransferase" evidence="3">
    <location>
        <begin position="1"/>
        <end position="153"/>
    </location>
</feature>
<dbReference type="GO" id="GO:0016747">
    <property type="term" value="F:acyltransferase activity, transferring groups other than amino-acyl groups"/>
    <property type="evidence" value="ECO:0007669"/>
    <property type="project" value="InterPro"/>
</dbReference>
<dbReference type="Proteomes" id="UP000242367">
    <property type="component" value="Unassembled WGS sequence"/>
</dbReference>
<comment type="caution">
    <text evidence="4">The sequence shown here is derived from an EMBL/GenBank/DDBJ whole genome shotgun (WGS) entry which is preliminary data.</text>
</comment>
<dbReference type="PANTHER" id="PTHR43072:SF23">
    <property type="entry name" value="UPF0039 PROTEIN C11D3.02C"/>
    <property type="match status" value="1"/>
</dbReference>
<reference evidence="4 5" key="1">
    <citation type="journal article" date="2017" name="Chemistry">
        <title>Isolation, Biosynthesis and Chemical Modifications of Rubterolones A-F: Rare Tropolone Alkaloids from Actinomadura sp. 5-2.</title>
        <authorList>
            <person name="Guo H."/>
            <person name="Benndorf R."/>
            <person name="Leichnitz D."/>
            <person name="Klassen J.L."/>
            <person name="Vollmers J."/>
            <person name="Gorls H."/>
            <person name="Steinacker M."/>
            <person name="Weigel C."/>
            <person name="Dahse H.M."/>
            <person name="Kaster A.K."/>
            <person name="de Beer Z.W."/>
            <person name="Poulsen M."/>
            <person name="Beemelmanns C."/>
        </authorList>
    </citation>
    <scope>NUCLEOTIDE SEQUENCE [LARGE SCALE GENOMIC DNA]</scope>
    <source>
        <strain evidence="4 5">5-2</strain>
    </source>
</reference>
<keyword evidence="1 4" id="KW-0808">Transferase</keyword>
<dbReference type="AlphaFoldDB" id="A0A2P4UD28"/>
<dbReference type="Pfam" id="PF00583">
    <property type="entry name" value="Acetyltransf_1"/>
    <property type="match status" value="1"/>
</dbReference>
<evidence type="ECO:0000313" key="5">
    <source>
        <dbReference type="Proteomes" id="UP000242367"/>
    </source>
</evidence>
<dbReference type="Gene3D" id="3.40.630.30">
    <property type="match status" value="1"/>
</dbReference>
<keyword evidence="5" id="KW-1185">Reference proteome</keyword>
<evidence type="ECO:0000259" key="3">
    <source>
        <dbReference type="PROSITE" id="PS51186"/>
    </source>
</evidence>
<dbReference type="InterPro" id="IPR000182">
    <property type="entry name" value="GNAT_dom"/>
</dbReference>
<dbReference type="InterPro" id="IPR016181">
    <property type="entry name" value="Acyl_CoA_acyltransferase"/>
</dbReference>
<evidence type="ECO:0000256" key="1">
    <source>
        <dbReference type="ARBA" id="ARBA00022679"/>
    </source>
</evidence>
<gene>
    <name evidence="4" type="primary">yncA_3</name>
    <name evidence="4" type="ORF">BTM25_51530</name>
</gene>
<dbReference type="PROSITE" id="PS51186">
    <property type="entry name" value="GNAT"/>
    <property type="match status" value="1"/>
</dbReference>
<accession>A0A2P4UD28</accession>
<proteinExistence type="predicted"/>
<protein>
    <submittedName>
        <fullName evidence="4">N-acyltransferase YncA</fullName>
        <ecNumber evidence="4">2.3.1.-</ecNumber>
    </submittedName>
</protein>
<dbReference type="EMBL" id="MTBP01000004">
    <property type="protein sequence ID" value="POM22947.1"/>
    <property type="molecule type" value="Genomic_DNA"/>
</dbReference>
<dbReference type="SUPFAM" id="SSF55729">
    <property type="entry name" value="Acyl-CoA N-acyltransferases (Nat)"/>
    <property type="match status" value="1"/>
</dbReference>
<sequence>MLPEHAPDVLAIYQHGIDGGNATFEDAAPDWPVFSAGKLPDHRFVALDGAEMLGWVALAPTSGRAVFQGVVENSVYVHPKACGRGVGRALLEAVIDSSERAGIWSILAGIFPENAASLRLHERLGFRHVGVRERMGRHDFGGRSVWRDVVYLERRSTVAGVG</sequence>
<evidence type="ECO:0000313" key="4">
    <source>
        <dbReference type="EMBL" id="POM22947.1"/>
    </source>
</evidence>
<dbReference type="PANTHER" id="PTHR43072">
    <property type="entry name" value="N-ACETYLTRANSFERASE"/>
    <property type="match status" value="1"/>
</dbReference>
<keyword evidence="2 4" id="KW-0012">Acyltransferase</keyword>
<name>A0A2P4UD28_9ACTN</name>
<evidence type="ECO:0000256" key="2">
    <source>
        <dbReference type="ARBA" id="ARBA00023315"/>
    </source>
</evidence>
<organism evidence="4 5">
    <name type="scientific">Actinomadura rubteroloni</name>
    <dbReference type="NCBI Taxonomy" id="1926885"/>
    <lineage>
        <taxon>Bacteria</taxon>
        <taxon>Bacillati</taxon>
        <taxon>Actinomycetota</taxon>
        <taxon>Actinomycetes</taxon>
        <taxon>Streptosporangiales</taxon>
        <taxon>Thermomonosporaceae</taxon>
        <taxon>Actinomadura</taxon>
    </lineage>
</organism>